<sequence>MAPNPAGPGLCRMLGFVPHPNLPGLALADAFWLISLHVIQAAFDDLGNRKGVMCSDSFIRRSEGRAAPPGEIHRNPESPTRSAPQTDKWSRAKKSKIRASARILQREKEQRTKGQKALAMRKPMKLNASSVLILSRLADRRLHGLPNQPPPRTTRLPSTPLATQRCSLPS</sequence>
<proteinExistence type="predicted"/>
<evidence type="ECO:0000256" key="1">
    <source>
        <dbReference type="SAM" id="MobiDB-lite"/>
    </source>
</evidence>
<accession>A0A450RU45</accession>
<dbReference type="AlphaFoldDB" id="A0A450RU45"/>
<feature type="compositionally biased region" description="Polar residues" evidence="1">
    <location>
        <begin position="77"/>
        <end position="87"/>
    </location>
</feature>
<gene>
    <name evidence="2" type="ORF">BECKDK2373C_GA0170839_100183</name>
</gene>
<feature type="region of interest" description="Disordered" evidence="1">
    <location>
        <begin position="142"/>
        <end position="170"/>
    </location>
</feature>
<protein>
    <submittedName>
        <fullName evidence="2">Uncharacterized protein</fullName>
    </submittedName>
</protein>
<feature type="region of interest" description="Disordered" evidence="1">
    <location>
        <begin position="63"/>
        <end position="118"/>
    </location>
</feature>
<feature type="compositionally biased region" description="Low complexity" evidence="1">
    <location>
        <begin position="153"/>
        <end position="163"/>
    </location>
</feature>
<reference evidence="2" key="1">
    <citation type="submission" date="2019-02" db="EMBL/GenBank/DDBJ databases">
        <authorList>
            <person name="Gruber-Vodicka R. H."/>
            <person name="Seah K. B. B."/>
        </authorList>
    </citation>
    <scope>NUCLEOTIDE SEQUENCE</scope>
    <source>
        <strain evidence="2">BECK_DK161</strain>
    </source>
</reference>
<name>A0A450RU45_9GAMM</name>
<dbReference type="EMBL" id="CAADEY010000001">
    <property type="protein sequence ID" value="VFJ42547.1"/>
    <property type="molecule type" value="Genomic_DNA"/>
</dbReference>
<organism evidence="2">
    <name type="scientific">Candidatus Kentrum sp. DK</name>
    <dbReference type="NCBI Taxonomy" id="2126562"/>
    <lineage>
        <taxon>Bacteria</taxon>
        <taxon>Pseudomonadati</taxon>
        <taxon>Pseudomonadota</taxon>
        <taxon>Gammaproteobacteria</taxon>
        <taxon>Candidatus Kentrum</taxon>
    </lineage>
</organism>
<evidence type="ECO:0000313" key="2">
    <source>
        <dbReference type="EMBL" id="VFJ42547.1"/>
    </source>
</evidence>